<organism evidence="1">
    <name type="scientific">Burkholderia pseudomallei 1710a</name>
    <dbReference type="NCBI Taxonomy" id="320371"/>
    <lineage>
        <taxon>Bacteria</taxon>
        <taxon>Pseudomonadati</taxon>
        <taxon>Pseudomonadota</taxon>
        <taxon>Betaproteobacteria</taxon>
        <taxon>Burkholderiales</taxon>
        <taxon>Burkholderiaceae</taxon>
        <taxon>Burkholderia</taxon>
        <taxon>pseudomallei group</taxon>
    </lineage>
</organism>
<dbReference type="Proteomes" id="UP000001812">
    <property type="component" value="Chromosome II"/>
</dbReference>
<dbReference type="AlphaFoldDB" id="A0A0E1VPW1"/>
<evidence type="ECO:0000313" key="1">
    <source>
        <dbReference type="EMBL" id="EET02875.1"/>
    </source>
</evidence>
<dbReference type="EMBL" id="CM000833">
    <property type="protein sequence ID" value="EET02875.1"/>
    <property type="molecule type" value="Genomic_DNA"/>
</dbReference>
<accession>A0A0E1VPW1</accession>
<sequence>MARREAGVRGARAFARNRARGGGASPLAARRAFVTFD</sequence>
<name>A0A0E1VPW1_BURPE</name>
<gene>
    <name evidence="1" type="ORF">BURPS1710A_A1270</name>
</gene>
<dbReference type="HOGENOM" id="CLU_3341317_0_0_4"/>
<reference evidence="1" key="1">
    <citation type="submission" date="2009-05" db="EMBL/GenBank/DDBJ databases">
        <authorList>
            <person name="Harkins D.M."/>
            <person name="DeShazer D."/>
            <person name="Woods D.E."/>
            <person name="Brinkac L.M."/>
            <person name="Brown K.A."/>
            <person name="Hung G.C."/>
            <person name="Tuanyok A."/>
            <person name="Zhang B."/>
            <person name="Nierman W.C."/>
        </authorList>
    </citation>
    <scope>NUCLEOTIDE SEQUENCE [LARGE SCALE GENOMIC DNA]</scope>
    <source>
        <strain evidence="1">1710a</strain>
    </source>
</reference>
<proteinExistence type="predicted"/>
<protein>
    <submittedName>
        <fullName evidence="1">Uncharacterized protein</fullName>
    </submittedName>
</protein>